<dbReference type="PROSITE" id="PS52002">
    <property type="entry name" value="SM"/>
    <property type="match status" value="1"/>
</dbReference>
<dbReference type="PROSITE" id="PS50097">
    <property type="entry name" value="BTB"/>
    <property type="match status" value="1"/>
</dbReference>
<dbReference type="STRING" id="30019.A0A0M4ECS3"/>
<dbReference type="Proteomes" id="UP000494163">
    <property type="component" value="Chromosome 2L"/>
</dbReference>
<dbReference type="SMART" id="SM00584">
    <property type="entry name" value="TLDc"/>
    <property type="match status" value="1"/>
</dbReference>
<dbReference type="Pfam" id="PF01423">
    <property type="entry name" value="LSM"/>
    <property type="match status" value="1"/>
</dbReference>
<dbReference type="EMBL" id="CP012523">
    <property type="protein sequence ID" value="ALC39472.1"/>
    <property type="molecule type" value="Genomic_DNA"/>
</dbReference>
<gene>
    <name evidence="17" type="ORF">Dbus_chr2Lg1557</name>
</gene>
<evidence type="ECO:0000256" key="5">
    <source>
        <dbReference type="ARBA" id="ARBA00022664"/>
    </source>
</evidence>
<dbReference type="GO" id="GO:0000398">
    <property type="term" value="P:mRNA splicing, via spliceosome"/>
    <property type="evidence" value="ECO:0007669"/>
    <property type="project" value="InterPro"/>
</dbReference>
<reference evidence="17 18" key="1">
    <citation type="submission" date="2015-08" db="EMBL/GenBank/DDBJ databases">
        <title>Ancestral chromatin configuration constrains chromatin evolution on differentiating sex chromosomes in Drosophila.</title>
        <authorList>
            <person name="Zhou Q."/>
            <person name="Bachtrog D."/>
        </authorList>
    </citation>
    <scope>NUCLEOTIDE SEQUENCE [LARGE SCALE GENOMIC DNA]</scope>
    <source>
        <tissue evidence="17">Whole larvae</tissue>
    </source>
</reference>
<dbReference type="OMA" id="NCNANMD"/>
<dbReference type="GO" id="GO:0005829">
    <property type="term" value="C:cytosol"/>
    <property type="evidence" value="ECO:0007669"/>
    <property type="project" value="UniProtKB-SubCell"/>
</dbReference>
<dbReference type="PROSITE" id="PS51886">
    <property type="entry name" value="TLDC"/>
    <property type="match status" value="1"/>
</dbReference>
<evidence type="ECO:0000256" key="6">
    <source>
        <dbReference type="ARBA" id="ARBA00022728"/>
    </source>
</evidence>
<keyword evidence="7" id="KW-0694">RNA-binding</keyword>
<evidence type="ECO:0000313" key="17">
    <source>
        <dbReference type="EMBL" id="ALC39472.1"/>
    </source>
</evidence>
<dbReference type="InterPro" id="IPR027078">
    <property type="entry name" value="snRNP-E"/>
</dbReference>
<evidence type="ECO:0000256" key="2">
    <source>
        <dbReference type="ARBA" id="ARBA00004514"/>
    </source>
</evidence>
<evidence type="ECO:0000256" key="10">
    <source>
        <dbReference type="ARBA" id="ARBA00023274"/>
    </source>
</evidence>
<dbReference type="CDD" id="cd01718">
    <property type="entry name" value="Sm_E"/>
    <property type="match status" value="1"/>
</dbReference>
<dbReference type="InterPro" id="IPR001163">
    <property type="entry name" value="Sm_dom_euk/arc"/>
</dbReference>
<dbReference type="SMART" id="SM00225">
    <property type="entry name" value="BTB"/>
    <property type="match status" value="1"/>
</dbReference>
<proteinExistence type="inferred from homology"/>
<comment type="subcellular location">
    <subcellularLocation>
        <location evidence="2">Cytoplasm</location>
        <location evidence="2">Cytosol</location>
    </subcellularLocation>
    <subcellularLocation>
        <location evidence="1">Nucleus</location>
    </subcellularLocation>
</comment>
<dbReference type="FunFam" id="2.30.30.100:FF:000013">
    <property type="entry name" value="Small nuclear ribonucleoprotein E"/>
    <property type="match status" value="1"/>
</dbReference>
<dbReference type="InterPro" id="IPR006571">
    <property type="entry name" value="TLDc_dom"/>
</dbReference>
<keyword evidence="6" id="KW-0747">Spliceosome</keyword>
<dbReference type="InterPro" id="IPR047575">
    <property type="entry name" value="Sm"/>
</dbReference>
<comment type="function">
    <text evidence="12">Plays a role in pre-mRNA splicing as a core component of the spliceosomal U1, U2, U4 and U5 small nuclear ribonucleoproteins (snRNPs), the building blocks of the spliceosome.</text>
</comment>
<evidence type="ECO:0000256" key="13">
    <source>
        <dbReference type="ARBA" id="ARBA00071875"/>
    </source>
</evidence>
<dbReference type="SMART" id="SM00651">
    <property type="entry name" value="Sm"/>
    <property type="match status" value="1"/>
</dbReference>
<dbReference type="InterPro" id="IPR011333">
    <property type="entry name" value="SKP1/BTB/POZ_sf"/>
</dbReference>
<evidence type="ECO:0000256" key="1">
    <source>
        <dbReference type="ARBA" id="ARBA00004123"/>
    </source>
</evidence>
<comment type="similarity">
    <text evidence="3">Belongs to the snRNP Sm proteins family.</text>
</comment>
<keyword evidence="5" id="KW-0507">mRNA processing</keyword>
<dbReference type="Gene3D" id="2.30.30.100">
    <property type="match status" value="1"/>
</dbReference>
<feature type="domain" description="BTB" evidence="14">
    <location>
        <begin position="29"/>
        <end position="113"/>
    </location>
</feature>
<accession>A0A0M4ECS3</accession>
<evidence type="ECO:0000256" key="11">
    <source>
        <dbReference type="ARBA" id="ARBA00030143"/>
    </source>
</evidence>
<dbReference type="OrthoDB" id="25620at2759"/>
<dbReference type="SUPFAM" id="SSF54695">
    <property type="entry name" value="POZ domain"/>
    <property type="match status" value="1"/>
</dbReference>
<dbReference type="AlphaFoldDB" id="A0A0M4ECS3"/>
<evidence type="ECO:0000256" key="3">
    <source>
        <dbReference type="ARBA" id="ARBA00006850"/>
    </source>
</evidence>
<feature type="domain" description="Sm" evidence="16">
    <location>
        <begin position="175"/>
        <end position="250"/>
    </location>
</feature>
<evidence type="ECO:0000313" key="18">
    <source>
        <dbReference type="Proteomes" id="UP000494163"/>
    </source>
</evidence>
<dbReference type="PANTHER" id="PTHR11193">
    <property type="entry name" value="SMALL NUCLEAR RIBONUCLEOPROTEIN E"/>
    <property type="match status" value="1"/>
</dbReference>
<dbReference type="GO" id="GO:0003723">
    <property type="term" value="F:RNA binding"/>
    <property type="evidence" value="ECO:0007669"/>
    <property type="project" value="UniProtKB-KW"/>
</dbReference>
<evidence type="ECO:0000256" key="12">
    <source>
        <dbReference type="ARBA" id="ARBA00058057"/>
    </source>
</evidence>
<dbReference type="GO" id="GO:0005681">
    <property type="term" value="C:spliceosomal complex"/>
    <property type="evidence" value="ECO:0007669"/>
    <property type="project" value="UniProtKB-KW"/>
</dbReference>
<dbReference type="Pfam" id="PF07534">
    <property type="entry name" value="TLD"/>
    <property type="match status" value="1"/>
</dbReference>
<sequence length="554" mass="62229">MSTRGTHSDPALAGLIEDLQRLCEDQDSADVVFICGRDDEKIYAHRCILMARCKSFKTAKRGEVCRIPIPGCTVSPAAPGAATPTVIRLPHINAELFRQFILYVYTAKLMLQDYRVFEMLTLAQDMGVLELRAACEDHVISTLSVDNACTFLTAVMDIHEKAGNPKVQKVMVQPINLIFRYLQNRSRVQVWLYENISLRIEGHIVGFDEYMNLVLDDAEEVYVKTRHRKNLGRIMLKGDNITLIQNFCLEEEEVWRCVLAWAKYQAGVTQPTAHWTEEERARVCQHLSGVMGHVRLLLIDSQVFAEEVEPTGAVPMELSLERYRYAALHPNKLVDNDKRLQPRLTVNMFPGSQILRNDKLALQGILNSWYGVPKQSWRLVYRASTHGYSSSAFHRYCDGVAPCMVIALGAHGEISGGLTDVAWAKTSRKGGYVHSERAFLFMLNPANGEQPVKLDIVKKPYAICYHTDCGPIFGAGADLLISGNCNVNTDSYSNLPHSYDGPHAPHLTLFGDYNFMVSDYEVYTVAATQAHNNPILPSNGQAPNVPSKVKYDRY</sequence>
<keyword evidence="10" id="KW-0687">Ribonucleoprotein</keyword>
<dbReference type="InterPro" id="IPR000210">
    <property type="entry name" value="BTB/POZ_dom"/>
</dbReference>
<dbReference type="SUPFAM" id="SSF50182">
    <property type="entry name" value="Sm-like ribonucleoproteins"/>
    <property type="match status" value="1"/>
</dbReference>
<evidence type="ECO:0000256" key="7">
    <source>
        <dbReference type="ARBA" id="ARBA00022884"/>
    </source>
</evidence>
<protein>
    <recommendedName>
        <fullName evidence="13">Probable small nuclear ribonucleoprotein E</fullName>
    </recommendedName>
    <alternativeName>
        <fullName evidence="11">Sm protein E</fullName>
    </alternativeName>
</protein>
<feature type="domain" description="TLDc" evidence="15">
    <location>
        <begin position="353"/>
        <end position="526"/>
    </location>
</feature>
<evidence type="ECO:0000259" key="15">
    <source>
        <dbReference type="PROSITE" id="PS51886"/>
    </source>
</evidence>
<dbReference type="Pfam" id="PF00651">
    <property type="entry name" value="BTB"/>
    <property type="match status" value="1"/>
</dbReference>
<name>A0A0M4ECS3_DROBS</name>
<evidence type="ECO:0000259" key="16">
    <source>
        <dbReference type="PROSITE" id="PS52002"/>
    </source>
</evidence>
<keyword evidence="8" id="KW-0508">mRNA splicing</keyword>
<dbReference type="InterPro" id="IPR010920">
    <property type="entry name" value="LSM_dom_sf"/>
</dbReference>
<keyword evidence="18" id="KW-1185">Reference proteome</keyword>
<dbReference type="Gene3D" id="3.30.710.10">
    <property type="entry name" value="Potassium Channel Kv1.1, Chain A"/>
    <property type="match status" value="1"/>
</dbReference>
<evidence type="ECO:0000259" key="14">
    <source>
        <dbReference type="PROSITE" id="PS50097"/>
    </source>
</evidence>
<keyword evidence="4" id="KW-0963">Cytoplasm</keyword>
<evidence type="ECO:0000256" key="4">
    <source>
        <dbReference type="ARBA" id="ARBA00022490"/>
    </source>
</evidence>
<evidence type="ECO:0000256" key="8">
    <source>
        <dbReference type="ARBA" id="ARBA00023187"/>
    </source>
</evidence>
<organism evidence="17 18">
    <name type="scientific">Drosophila busckii</name>
    <name type="common">Fruit fly</name>
    <dbReference type="NCBI Taxonomy" id="30019"/>
    <lineage>
        <taxon>Eukaryota</taxon>
        <taxon>Metazoa</taxon>
        <taxon>Ecdysozoa</taxon>
        <taxon>Arthropoda</taxon>
        <taxon>Hexapoda</taxon>
        <taxon>Insecta</taxon>
        <taxon>Pterygota</taxon>
        <taxon>Neoptera</taxon>
        <taxon>Endopterygota</taxon>
        <taxon>Diptera</taxon>
        <taxon>Brachycera</taxon>
        <taxon>Muscomorpha</taxon>
        <taxon>Ephydroidea</taxon>
        <taxon>Drosophilidae</taxon>
        <taxon>Drosophila</taxon>
    </lineage>
</organism>
<evidence type="ECO:0000256" key="9">
    <source>
        <dbReference type="ARBA" id="ARBA00023242"/>
    </source>
</evidence>
<keyword evidence="9" id="KW-0539">Nucleus</keyword>